<dbReference type="PANTHER" id="PTHR11528">
    <property type="entry name" value="HEAT SHOCK PROTEIN 90 FAMILY MEMBER"/>
    <property type="match status" value="1"/>
</dbReference>
<gene>
    <name evidence="3" type="ORF">GIB67_027386</name>
</gene>
<dbReference type="AlphaFoldDB" id="A0A7J7MF17"/>
<dbReference type="GO" id="GO:0005524">
    <property type="term" value="F:ATP binding"/>
    <property type="evidence" value="ECO:0007669"/>
    <property type="project" value="InterPro"/>
</dbReference>
<dbReference type="GO" id="GO:0016887">
    <property type="term" value="F:ATP hydrolysis activity"/>
    <property type="evidence" value="ECO:0007669"/>
    <property type="project" value="InterPro"/>
</dbReference>
<dbReference type="OrthoDB" id="1740073at2759"/>
<dbReference type="Gene3D" id="3.40.50.11260">
    <property type="match status" value="1"/>
</dbReference>
<evidence type="ECO:0000313" key="3">
    <source>
        <dbReference type="EMBL" id="KAF6153519.1"/>
    </source>
</evidence>
<sequence length="175" mass="20221">MQCLVETSSNEDVSINSNTDLHSALEDYLAELSNKVGDVGPILDMMAMVLENIPTTTILARATILSLYRQKDIFYIAETNKEQLEKSPFLERLTKKNYEVIFFTDLVDEYLMQYLMENEDNKFQNISKEGLKLGKDSKDKEVNDTFKDLMKWWKDVLVSDNVDSMKISNRLDNSP</sequence>
<comment type="caution">
    <text evidence="3">The sequence shown here is derived from an EMBL/GenBank/DDBJ whole genome shotgun (WGS) entry which is preliminary data.</text>
</comment>
<accession>A0A7J7MF17</accession>
<evidence type="ECO:0000256" key="1">
    <source>
        <dbReference type="ARBA" id="ARBA00008239"/>
    </source>
</evidence>
<dbReference type="GO" id="GO:0051082">
    <property type="term" value="F:unfolded protein binding"/>
    <property type="evidence" value="ECO:0007669"/>
    <property type="project" value="InterPro"/>
</dbReference>
<evidence type="ECO:0000313" key="4">
    <source>
        <dbReference type="Proteomes" id="UP000541444"/>
    </source>
</evidence>
<keyword evidence="2" id="KW-0143">Chaperone</keyword>
<dbReference type="Proteomes" id="UP000541444">
    <property type="component" value="Unassembled WGS sequence"/>
</dbReference>
<keyword evidence="4" id="KW-1185">Reference proteome</keyword>
<organism evidence="3 4">
    <name type="scientific">Kingdonia uniflora</name>
    <dbReference type="NCBI Taxonomy" id="39325"/>
    <lineage>
        <taxon>Eukaryota</taxon>
        <taxon>Viridiplantae</taxon>
        <taxon>Streptophyta</taxon>
        <taxon>Embryophyta</taxon>
        <taxon>Tracheophyta</taxon>
        <taxon>Spermatophyta</taxon>
        <taxon>Magnoliopsida</taxon>
        <taxon>Ranunculales</taxon>
        <taxon>Circaeasteraceae</taxon>
        <taxon>Kingdonia</taxon>
    </lineage>
</organism>
<comment type="similarity">
    <text evidence="1">Belongs to the heat shock protein 90 family.</text>
</comment>
<proteinExistence type="inferred from homology"/>
<dbReference type="Gene3D" id="1.20.120.790">
    <property type="entry name" value="Heat shock protein 90, C-terminal domain"/>
    <property type="match status" value="1"/>
</dbReference>
<dbReference type="Pfam" id="PF00183">
    <property type="entry name" value="HSP90"/>
    <property type="match status" value="1"/>
</dbReference>
<dbReference type="GO" id="GO:0140662">
    <property type="term" value="F:ATP-dependent protein folding chaperone"/>
    <property type="evidence" value="ECO:0007669"/>
    <property type="project" value="InterPro"/>
</dbReference>
<dbReference type="InterPro" id="IPR037196">
    <property type="entry name" value="HSP90_C"/>
</dbReference>
<reference evidence="3 4" key="1">
    <citation type="journal article" date="2020" name="IScience">
        <title>Genome Sequencing of the Endangered Kingdonia uniflora (Circaeasteraceae, Ranunculales) Reveals Potential Mechanisms of Evolutionary Specialization.</title>
        <authorList>
            <person name="Sun Y."/>
            <person name="Deng T."/>
            <person name="Zhang A."/>
            <person name="Moore M.J."/>
            <person name="Landis J.B."/>
            <person name="Lin N."/>
            <person name="Zhang H."/>
            <person name="Zhang X."/>
            <person name="Huang J."/>
            <person name="Zhang X."/>
            <person name="Sun H."/>
            <person name="Wang H."/>
        </authorList>
    </citation>
    <scope>NUCLEOTIDE SEQUENCE [LARGE SCALE GENOMIC DNA]</scope>
    <source>
        <strain evidence="3">TB1705</strain>
        <tissue evidence="3">Leaf</tissue>
    </source>
</reference>
<dbReference type="InterPro" id="IPR020568">
    <property type="entry name" value="Ribosomal_Su5_D2-typ_SF"/>
</dbReference>
<dbReference type="SUPFAM" id="SSF54211">
    <property type="entry name" value="Ribosomal protein S5 domain 2-like"/>
    <property type="match status" value="1"/>
</dbReference>
<dbReference type="InterPro" id="IPR001404">
    <property type="entry name" value="Hsp90_fam"/>
</dbReference>
<evidence type="ECO:0000256" key="2">
    <source>
        <dbReference type="ARBA" id="ARBA00023186"/>
    </source>
</evidence>
<dbReference type="EMBL" id="JACGCM010001560">
    <property type="protein sequence ID" value="KAF6153519.1"/>
    <property type="molecule type" value="Genomic_DNA"/>
</dbReference>
<protein>
    <submittedName>
        <fullName evidence="3">Uncharacterized protein</fullName>
    </submittedName>
</protein>
<name>A0A7J7MF17_9MAGN</name>